<proteinExistence type="predicted"/>
<accession>A0A5C5RF54</accession>
<dbReference type="AlphaFoldDB" id="A0A5C5RF54"/>
<dbReference type="Proteomes" id="UP000317291">
    <property type="component" value="Unassembled WGS sequence"/>
</dbReference>
<evidence type="ECO:0000313" key="2">
    <source>
        <dbReference type="Proteomes" id="UP000317291"/>
    </source>
</evidence>
<dbReference type="OrthoDB" id="9963692at2"/>
<dbReference type="RefSeq" id="WP_146559216.1">
    <property type="nucleotide sequence ID" value="NZ_VIGW01000001.1"/>
</dbReference>
<comment type="caution">
    <text evidence="1">The sequence shown here is derived from an EMBL/GenBank/DDBJ whole genome shotgun (WGS) entry which is preliminary data.</text>
</comment>
<protein>
    <submittedName>
        <fullName evidence="1">Uncharacterized protein</fullName>
    </submittedName>
</protein>
<evidence type="ECO:0000313" key="1">
    <source>
        <dbReference type="EMBL" id="TWS21470.1"/>
    </source>
</evidence>
<dbReference type="EMBL" id="VIGW01000001">
    <property type="protein sequence ID" value="TWS21470.1"/>
    <property type="molecule type" value="Genomic_DNA"/>
</dbReference>
<organism evidence="1 2">
    <name type="scientific">Tsukamurella asaccharolytica</name>
    <dbReference type="NCBI Taxonomy" id="2592067"/>
    <lineage>
        <taxon>Bacteria</taxon>
        <taxon>Bacillati</taxon>
        <taxon>Actinomycetota</taxon>
        <taxon>Actinomycetes</taxon>
        <taxon>Mycobacteriales</taxon>
        <taxon>Tsukamurellaceae</taxon>
        <taxon>Tsukamurella</taxon>
    </lineage>
</organism>
<name>A0A5C5RF54_9ACTN</name>
<gene>
    <name evidence="1" type="ORF">FK529_02440</name>
</gene>
<keyword evidence="2" id="KW-1185">Reference proteome</keyword>
<reference evidence="1 2" key="1">
    <citation type="submission" date="2019-06" db="EMBL/GenBank/DDBJ databases">
        <title>Tsukamurella conjunctivitidis sp. nov., Tsukamurella assacharolytica sp. nov. and Tsukamurella sputae sp. nov. isolated from patients with conjunctivitis, bacteraemia (lymphoma) and respiratory infection (sputum) in Hong Kong.</title>
        <authorList>
            <person name="Teng J.L.L."/>
            <person name="Lee H.H."/>
            <person name="Fong J.Y.H."/>
            <person name="Fok K.M.N."/>
            <person name="Lau S.K.P."/>
            <person name="Woo P.C.Y."/>
        </authorList>
    </citation>
    <scope>NUCLEOTIDE SEQUENCE [LARGE SCALE GENOMIC DNA]</scope>
    <source>
        <strain evidence="1 2">HKU71</strain>
    </source>
</reference>
<sequence>MNGEFLHLRWRDGAPDDPTFGGELEFADETTVEDPLRSAAGLGPWCLATETGVLLISNGYLTVDGPVEALVAQVQTTVSRLMLGSTGGQYDFRQYRGGALTRHLREGVSVEISIGEPLPYEMQLAELWWAEQMLTEDRLMYLFLHETQIKTPFLGGGVSFTKLATPNLIQAY</sequence>